<evidence type="ECO:0000313" key="2">
    <source>
        <dbReference type="EMBL" id="KAL3816801.1"/>
    </source>
</evidence>
<organism evidence="2 3">
    <name type="scientific">Cyclostephanos tholiformis</name>
    <dbReference type="NCBI Taxonomy" id="382380"/>
    <lineage>
        <taxon>Eukaryota</taxon>
        <taxon>Sar</taxon>
        <taxon>Stramenopiles</taxon>
        <taxon>Ochrophyta</taxon>
        <taxon>Bacillariophyta</taxon>
        <taxon>Coscinodiscophyceae</taxon>
        <taxon>Thalassiosirophycidae</taxon>
        <taxon>Stephanodiscales</taxon>
        <taxon>Stephanodiscaceae</taxon>
        <taxon>Cyclostephanos</taxon>
    </lineage>
</organism>
<dbReference type="Proteomes" id="UP001530377">
    <property type="component" value="Unassembled WGS sequence"/>
</dbReference>
<proteinExistence type="predicted"/>
<reference evidence="2 3" key="1">
    <citation type="submission" date="2024-10" db="EMBL/GenBank/DDBJ databases">
        <title>Updated reference genomes for cyclostephanoid diatoms.</title>
        <authorList>
            <person name="Roberts W.R."/>
            <person name="Alverson A.J."/>
        </authorList>
    </citation>
    <scope>NUCLEOTIDE SEQUENCE [LARGE SCALE GENOMIC DNA]</scope>
    <source>
        <strain evidence="2 3">AJA228-03</strain>
    </source>
</reference>
<dbReference type="PANTHER" id="PTHR24111:SF0">
    <property type="entry name" value="LEUCINE-RICH REPEAT-CONTAINING PROTEIN"/>
    <property type="match status" value="1"/>
</dbReference>
<dbReference type="InterPro" id="IPR032675">
    <property type="entry name" value="LRR_dom_sf"/>
</dbReference>
<dbReference type="Gene3D" id="3.80.10.10">
    <property type="entry name" value="Ribonuclease Inhibitor"/>
    <property type="match status" value="1"/>
</dbReference>
<dbReference type="SUPFAM" id="SSF52047">
    <property type="entry name" value="RNI-like"/>
    <property type="match status" value="1"/>
</dbReference>
<accession>A0ABD3RX93</accession>
<name>A0ABD3RX93_9STRA</name>
<sequence length="460" mass="50870">MPFLTRNPSHYISALQEETTEPLHIGLILGEEGAGANVEVRTASAAAMSADDSSWRELASAMQNTSRSIRCIWLRSDGEVDDTAFRGLGQGLVGVVTVESLVLEGHGIGADELACLREYLEKNNTLRGIKFARTHLDAHSSMLVNDFFSGNPNLRVVDLTANPWVDDETIRRVLGAIMRNNGCRLETLNILENQDGNIDSEVLISEGGVDFIAFFLSRSGKFGDEGIKCIAAGLIANTSIRRIDIGMAEGLTDIGGLAILRVVQGRDESWSSKTTSNHTLQSVHIKKNAGKSMSESVIAKLQSITNIDPHQTLQSKAWEYINNNINDLSSINCDVKLGPYLLAFVSSRGGLDSLFSLLRSRKNAPENFTNHPSPDKIRLTQIMEKISRENEVLKALIKSERRHRSHMRMRASTIKDEGANVQDHEEVEQCERKTIARCLLLPLFKICETCKFLIGLLKEI</sequence>
<dbReference type="InterPro" id="IPR052201">
    <property type="entry name" value="LRR-containing_regulator"/>
</dbReference>
<keyword evidence="3" id="KW-1185">Reference proteome</keyword>
<gene>
    <name evidence="2" type="ORF">ACHAXA_000904</name>
</gene>
<dbReference type="EMBL" id="JALLPB020000131">
    <property type="protein sequence ID" value="KAL3816801.1"/>
    <property type="molecule type" value="Genomic_DNA"/>
</dbReference>
<dbReference type="AlphaFoldDB" id="A0ABD3RX93"/>
<protein>
    <submittedName>
        <fullName evidence="2">Uncharacterized protein</fullName>
    </submittedName>
</protein>
<evidence type="ECO:0000256" key="1">
    <source>
        <dbReference type="ARBA" id="ARBA00022737"/>
    </source>
</evidence>
<comment type="caution">
    <text evidence="2">The sequence shown here is derived from an EMBL/GenBank/DDBJ whole genome shotgun (WGS) entry which is preliminary data.</text>
</comment>
<keyword evidence="1" id="KW-0677">Repeat</keyword>
<dbReference type="PANTHER" id="PTHR24111">
    <property type="entry name" value="LEUCINE-RICH REPEAT-CONTAINING PROTEIN 34"/>
    <property type="match status" value="1"/>
</dbReference>
<evidence type="ECO:0000313" key="3">
    <source>
        <dbReference type="Proteomes" id="UP001530377"/>
    </source>
</evidence>